<gene>
    <name evidence="3" type="ORF">EAL2_c08630</name>
</gene>
<feature type="domain" description="SsuA/THI5-like" evidence="2">
    <location>
        <begin position="44"/>
        <end position="257"/>
    </location>
</feature>
<dbReference type="EMBL" id="CP007452">
    <property type="protein sequence ID" value="AHM56163.1"/>
    <property type="molecule type" value="Genomic_DNA"/>
</dbReference>
<sequence>MKKFISIMLSAVLAFSMLSGCAKEEPKDEGKLQKVVVTLDWTPNTNHTGLYVAKDKGYYEEAGLDVQIIQPGEGTADQLVAANKAQFGVSYQESVTLARLENVPVVSIAAVIQHNTSGFASVKDKGIVTPKDYEGKRYGGWGSPIEKATLKALMDKYGGDVEKVQILTTGATDFFASSEKDVDFAWIFEGWTGIEAKLKGIELNYIDLGKENEALDYYTPVLITNENNIKNNPELVEKFMTATSKGYESAIENPGEAAQILLDNAPELNPELVKASQEFLSTKYKDDADVWGYQKETVWQKYTDWLFDNKLIESKIEVSKAFTNDFLPQKAK</sequence>
<evidence type="ECO:0000256" key="1">
    <source>
        <dbReference type="SAM" id="SignalP"/>
    </source>
</evidence>
<accession>W8TED2</accession>
<protein>
    <submittedName>
        <fullName evidence="3">ABC-type nitrate/sulfonate/bicarbonate transport system, periplasmic component</fullName>
    </submittedName>
</protein>
<dbReference type="PROSITE" id="PS51257">
    <property type="entry name" value="PROKAR_LIPOPROTEIN"/>
    <property type="match status" value="1"/>
</dbReference>
<dbReference type="InterPro" id="IPR027939">
    <property type="entry name" value="NMT1/THI5"/>
</dbReference>
<reference evidence="3 4" key="1">
    <citation type="journal article" date="2014" name="Genome Announc.">
        <title>Complete Genome Sequence of Amino Acid-Utilizing Eubacterium acidaminophilum al-2 (DSM 3953).</title>
        <authorList>
            <person name="Poehlein A."/>
            <person name="Andreesen J.R."/>
            <person name="Daniel R."/>
        </authorList>
    </citation>
    <scope>NUCLEOTIDE SEQUENCE [LARGE SCALE GENOMIC DNA]</scope>
    <source>
        <strain evidence="3 4">DSM 3953</strain>
    </source>
</reference>
<dbReference type="GO" id="GO:0009228">
    <property type="term" value="P:thiamine biosynthetic process"/>
    <property type="evidence" value="ECO:0007669"/>
    <property type="project" value="InterPro"/>
</dbReference>
<dbReference type="STRING" id="1286171.EAL2_c08630"/>
<dbReference type="OrthoDB" id="9815602at2"/>
<organism evidence="3 4">
    <name type="scientific">Peptoclostridium acidaminophilum DSM 3953</name>
    <dbReference type="NCBI Taxonomy" id="1286171"/>
    <lineage>
        <taxon>Bacteria</taxon>
        <taxon>Bacillati</taxon>
        <taxon>Bacillota</taxon>
        <taxon>Clostridia</taxon>
        <taxon>Peptostreptococcales</taxon>
        <taxon>Peptoclostridiaceae</taxon>
        <taxon>Peptoclostridium</taxon>
    </lineage>
</organism>
<keyword evidence="4" id="KW-1185">Reference proteome</keyword>
<dbReference type="Proteomes" id="UP000019591">
    <property type="component" value="Chromosome"/>
</dbReference>
<dbReference type="InterPro" id="IPR015168">
    <property type="entry name" value="SsuA/THI5"/>
</dbReference>
<dbReference type="PATRIC" id="fig|1286171.3.peg.811"/>
<feature type="signal peptide" evidence="1">
    <location>
        <begin position="1"/>
        <end position="24"/>
    </location>
</feature>
<dbReference type="SUPFAM" id="SSF53850">
    <property type="entry name" value="Periplasmic binding protein-like II"/>
    <property type="match status" value="1"/>
</dbReference>
<dbReference type="Gene3D" id="3.40.190.10">
    <property type="entry name" value="Periplasmic binding protein-like II"/>
    <property type="match status" value="2"/>
</dbReference>
<dbReference type="PANTHER" id="PTHR31528:SF3">
    <property type="entry name" value="THIAMINE BIOSYNTHESIS PROTEIN HI_0357-RELATED"/>
    <property type="match status" value="1"/>
</dbReference>
<feature type="chain" id="PRO_5004915831" evidence="1">
    <location>
        <begin position="25"/>
        <end position="332"/>
    </location>
</feature>
<evidence type="ECO:0000313" key="3">
    <source>
        <dbReference type="EMBL" id="AHM56163.1"/>
    </source>
</evidence>
<dbReference type="Pfam" id="PF09084">
    <property type="entry name" value="NMT1"/>
    <property type="match status" value="1"/>
</dbReference>
<dbReference type="eggNOG" id="COG0715">
    <property type="taxonomic scope" value="Bacteria"/>
</dbReference>
<evidence type="ECO:0000313" key="4">
    <source>
        <dbReference type="Proteomes" id="UP000019591"/>
    </source>
</evidence>
<dbReference type="PANTHER" id="PTHR31528">
    <property type="entry name" value="4-AMINO-5-HYDROXYMETHYL-2-METHYLPYRIMIDINE PHOSPHATE SYNTHASE THI11-RELATED"/>
    <property type="match status" value="1"/>
</dbReference>
<dbReference type="KEGG" id="eac:EAL2_c08630"/>
<keyword evidence="1" id="KW-0732">Signal</keyword>
<evidence type="ECO:0000259" key="2">
    <source>
        <dbReference type="Pfam" id="PF09084"/>
    </source>
</evidence>
<dbReference type="RefSeq" id="WP_025436429.1">
    <property type="nucleotide sequence ID" value="NZ_CP007452.1"/>
</dbReference>
<dbReference type="AlphaFoldDB" id="W8TED2"/>
<name>W8TED2_PEPAC</name>
<proteinExistence type="predicted"/>
<dbReference type="HOGENOM" id="CLU_028871_6_0_9"/>